<reference evidence="6 7" key="1">
    <citation type="submission" date="2019-07" db="EMBL/GenBank/DDBJ databases">
        <title>Tomitella cavernea sp. nov., an actinomycete isolated from soil.</title>
        <authorList>
            <person name="Cheng J."/>
        </authorList>
    </citation>
    <scope>NUCLEOTIDE SEQUENCE [LARGE SCALE GENOMIC DNA]</scope>
    <source>
        <strain evidence="6 7">HY188</strain>
    </source>
</reference>
<dbReference type="KEGG" id="toy:FO059_06740"/>
<dbReference type="PANTHER" id="PTHR30055">
    <property type="entry name" value="HTH-TYPE TRANSCRIPTIONAL REGULATOR RUTR"/>
    <property type="match status" value="1"/>
</dbReference>
<dbReference type="RefSeq" id="WP_143907421.1">
    <property type="nucleotide sequence ID" value="NZ_CP041765.1"/>
</dbReference>
<evidence type="ECO:0000259" key="5">
    <source>
        <dbReference type="PROSITE" id="PS50977"/>
    </source>
</evidence>
<evidence type="ECO:0000256" key="3">
    <source>
        <dbReference type="ARBA" id="ARBA00023163"/>
    </source>
</evidence>
<dbReference type="GO" id="GO:0000976">
    <property type="term" value="F:transcription cis-regulatory region binding"/>
    <property type="evidence" value="ECO:0007669"/>
    <property type="project" value="TreeGrafter"/>
</dbReference>
<dbReference type="AlphaFoldDB" id="A0A516X1W9"/>
<dbReference type="OrthoDB" id="7505659at2"/>
<dbReference type="PRINTS" id="PR00455">
    <property type="entry name" value="HTHTETR"/>
</dbReference>
<dbReference type="Proteomes" id="UP000317344">
    <property type="component" value="Chromosome"/>
</dbReference>
<dbReference type="InterPro" id="IPR001647">
    <property type="entry name" value="HTH_TetR"/>
</dbReference>
<dbReference type="Pfam" id="PF00440">
    <property type="entry name" value="TetR_N"/>
    <property type="match status" value="1"/>
</dbReference>
<dbReference type="InterPro" id="IPR036271">
    <property type="entry name" value="Tet_transcr_reg_TetR-rel_C_sf"/>
</dbReference>
<dbReference type="PROSITE" id="PS50977">
    <property type="entry name" value="HTH_TETR_2"/>
    <property type="match status" value="1"/>
</dbReference>
<evidence type="ECO:0000256" key="2">
    <source>
        <dbReference type="ARBA" id="ARBA00023125"/>
    </source>
</evidence>
<dbReference type="InterPro" id="IPR050109">
    <property type="entry name" value="HTH-type_TetR-like_transc_reg"/>
</dbReference>
<name>A0A516X1W9_9ACTN</name>
<accession>A0A516X1W9</accession>
<dbReference type="GO" id="GO:0003700">
    <property type="term" value="F:DNA-binding transcription factor activity"/>
    <property type="evidence" value="ECO:0007669"/>
    <property type="project" value="TreeGrafter"/>
</dbReference>
<keyword evidence="1" id="KW-0805">Transcription regulation</keyword>
<dbReference type="InterPro" id="IPR009057">
    <property type="entry name" value="Homeodomain-like_sf"/>
</dbReference>
<dbReference type="SUPFAM" id="SSF46689">
    <property type="entry name" value="Homeodomain-like"/>
    <property type="match status" value="1"/>
</dbReference>
<dbReference type="Pfam" id="PF16925">
    <property type="entry name" value="TetR_C_13"/>
    <property type="match status" value="1"/>
</dbReference>
<feature type="domain" description="HTH tetR-type" evidence="5">
    <location>
        <begin position="12"/>
        <end position="72"/>
    </location>
</feature>
<evidence type="ECO:0000256" key="4">
    <source>
        <dbReference type="PROSITE-ProRule" id="PRU00335"/>
    </source>
</evidence>
<dbReference type="SUPFAM" id="SSF48498">
    <property type="entry name" value="Tetracyclin repressor-like, C-terminal domain"/>
    <property type="match status" value="1"/>
</dbReference>
<proteinExistence type="predicted"/>
<evidence type="ECO:0000313" key="6">
    <source>
        <dbReference type="EMBL" id="QDQ97084.1"/>
    </source>
</evidence>
<keyword evidence="3" id="KW-0804">Transcription</keyword>
<protein>
    <submittedName>
        <fullName evidence="6">TetR/AcrR family transcriptional regulator</fullName>
    </submittedName>
</protein>
<keyword evidence="7" id="KW-1185">Reference proteome</keyword>
<dbReference type="EMBL" id="CP041765">
    <property type="protein sequence ID" value="QDQ97084.1"/>
    <property type="molecule type" value="Genomic_DNA"/>
</dbReference>
<sequence>MATTESAARSGNLSRARILETAAEQFASLGYRGASLRRIAAEVGISQPGLLHHFGSKAALLNAVLMDRDWRDLAASSIDADDLEKLDFAGLLDFMAQIVERNVERRELVQLAHLTAAEASGADHPAHEWVVGRVKYLRGLCVQAIRRGVDDGALRADVDPEVTATLLIAASEGLENQWLLDPDTDMVTPFREFTDLLYRSVAVSEAR</sequence>
<dbReference type="PANTHER" id="PTHR30055:SF234">
    <property type="entry name" value="HTH-TYPE TRANSCRIPTIONAL REGULATOR BETI"/>
    <property type="match status" value="1"/>
</dbReference>
<evidence type="ECO:0000313" key="7">
    <source>
        <dbReference type="Proteomes" id="UP000317344"/>
    </source>
</evidence>
<organism evidence="6 7">
    <name type="scientific">Tomitella fengzijianii</name>
    <dbReference type="NCBI Taxonomy" id="2597660"/>
    <lineage>
        <taxon>Bacteria</taxon>
        <taxon>Bacillati</taxon>
        <taxon>Actinomycetota</taxon>
        <taxon>Actinomycetes</taxon>
        <taxon>Mycobacteriales</taxon>
        <taxon>Tomitella</taxon>
    </lineage>
</organism>
<dbReference type="InterPro" id="IPR011075">
    <property type="entry name" value="TetR_C"/>
</dbReference>
<dbReference type="Gene3D" id="1.10.357.10">
    <property type="entry name" value="Tetracycline Repressor, domain 2"/>
    <property type="match status" value="1"/>
</dbReference>
<evidence type="ECO:0000256" key="1">
    <source>
        <dbReference type="ARBA" id="ARBA00023015"/>
    </source>
</evidence>
<reference evidence="6 7" key="2">
    <citation type="submission" date="2019-07" db="EMBL/GenBank/DDBJ databases">
        <authorList>
            <person name="Huang Y."/>
        </authorList>
    </citation>
    <scope>NUCLEOTIDE SEQUENCE [LARGE SCALE GENOMIC DNA]</scope>
    <source>
        <strain evidence="6 7">HY188</strain>
    </source>
</reference>
<feature type="DNA-binding region" description="H-T-H motif" evidence="4">
    <location>
        <begin position="35"/>
        <end position="54"/>
    </location>
</feature>
<gene>
    <name evidence="6" type="ORF">FO059_06740</name>
</gene>
<keyword evidence="2 4" id="KW-0238">DNA-binding</keyword>